<name>J3M5E6_ORYBR</name>
<dbReference type="Proteomes" id="UP000006038">
    <property type="component" value="Chromosome 5"/>
</dbReference>
<reference evidence="1" key="1">
    <citation type="journal article" date="2013" name="Nat. Commun.">
        <title>Whole-genome sequencing of Oryza brachyantha reveals mechanisms underlying Oryza genome evolution.</title>
        <authorList>
            <person name="Chen J."/>
            <person name="Huang Q."/>
            <person name="Gao D."/>
            <person name="Wang J."/>
            <person name="Lang Y."/>
            <person name="Liu T."/>
            <person name="Li B."/>
            <person name="Bai Z."/>
            <person name="Luis Goicoechea J."/>
            <person name="Liang C."/>
            <person name="Chen C."/>
            <person name="Zhang W."/>
            <person name="Sun S."/>
            <person name="Liao Y."/>
            <person name="Zhang X."/>
            <person name="Yang L."/>
            <person name="Song C."/>
            <person name="Wang M."/>
            <person name="Shi J."/>
            <person name="Liu G."/>
            <person name="Liu J."/>
            <person name="Zhou H."/>
            <person name="Zhou W."/>
            <person name="Yu Q."/>
            <person name="An N."/>
            <person name="Chen Y."/>
            <person name="Cai Q."/>
            <person name="Wang B."/>
            <person name="Liu B."/>
            <person name="Min J."/>
            <person name="Huang Y."/>
            <person name="Wu H."/>
            <person name="Li Z."/>
            <person name="Zhang Y."/>
            <person name="Yin Y."/>
            <person name="Song W."/>
            <person name="Jiang J."/>
            <person name="Jackson S.A."/>
            <person name="Wing R.A."/>
            <person name="Wang J."/>
            <person name="Chen M."/>
        </authorList>
    </citation>
    <scope>NUCLEOTIDE SEQUENCE [LARGE SCALE GENOMIC DNA]</scope>
    <source>
        <strain evidence="1">cv. IRGC 101232</strain>
    </source>
</reference>
<reference evidence="1" key="2">
    <citation type="submission" date="2013-04" db="UniProtKB">
        <authorList>
            <consortium name="EnsemblPlants"/>
        </authorList>
    </citation>
    <scope>IDENTIFICATION</scope>
</reference>
<dbReference type="InterPro" id="IPR039266">
    <property type="entry name" value="EN-1/SPM"/>
</dbReference>
<keyword evidence="2" id="KW-1185">Reference proteome</keyword>
<sequence>MPGLIIRVPDAAAGVSLAAHFKCSHSSSVMSVSYCVTIYNAMLFPTLFLHFSMPCLFYVEYAAIELRMCQWKTSGTKIRVPNSILTILLKQWFPGIVKFKGKDEPAWTWKHYRVGPDSPEANQIRLPSRLHRVEEDFWLYFRWAEGTEQRARKVVHNCVRGLFQVLFYETRILAVLNYQRKFLKMKTSRSIACRTYLTEEYLKVEPWWFMRSKNAWRQLIQLQWCNPEWQAISNAHRIRREKK</sequence>
<accession>J3M5E6</accession>
<protein>
    <submittedName>
        <fullName evidence="1">Uncharacterized protein</fullName>
    </submittedName>
</protein>
<organism evidence="1">
    <name type="scientific">Oryza brachyantha</name>
    <name type="common">malo sina</name>
    <dbReference type="NCBI Taxonomy" id="4533"/>
    <lineage>
        <taxon>Eukaryota</taxon>
        <taxon>Viridiplantae</taxon>
        <taxon>Streptophyta</taxon>
        <taxon>Embryophyta</taxon>
        <taxon>Tracheophyta</taxon>
        <taxon>Spermatophyta</taxon>
        <taxon>Magnoliopsida</taxon>
        <taxon>Liliopsida</taxon>
        <taxon>Poales</taxon>
        <taxon>Poaceae</taxon>
        <taxon>BOP clade</taxon>
        <taxon>Oryzoideae</taxon>
        <taxon>Oryzeae</taxon>
        <taxon>Oryzinae</taxon>
        <taxon>Oryza</taxon>
    </lineage>
</organism>
<dbReference type="PANTHER" id="PTHR33157:SF12">
    <property type="entry name" value="TRANSPOSASE TNP1_EN_SPM-LIKE DOMAIN-CONTAINING PROTEIN"/>
    <property type="match status" value="1"/>
</dbReference>
<evidence type="ECO:0000313" key="1">
    <source>
        <dbReference type="EnsemblPlants" id="OB05G18200.1"/>
    </source>
</evidence>
<dbReference type="HOGENOM" id="CLU_1144078_0_0_1"/>
<dbReference type="EnsemblPlants" id="OB05G18200.1">
    <property type="protein sequence ID" value="OB05G18200.1"/>
    <property type="gene ID" value="OB05G18200"/>
</dbReference>
<evidence type="ECO:0000313" key="2">
    <source>
        <dbReference type="Proteomes" id="UP000006038"/>
    </source>
</evidence>
<dbReference type="PANTHER" id="PTHR33157">
    <property type="entry name" value="AUTONOMOUS TRANSPOSABLE ELEMENT EN-1 MOSAIC PROTEIN-RELATED"/>
    <property type="match status" value="1"/>
</dbReference>
<proteinExistence type="predicted"/>
<dbReference type="GO" id="GO:0032196">
    <property type="term" value="P:transposition"/>
    <property type="evidence" value="ECO:0007669"/>
    <property type="project" value="InterPro"/>
</dbReference>
<dbReference type="AlphaFoldDB" id="J3M5E6"/>
<dbReference type="Gramene" id="OB05G18200.1">
    <property type="protein sequence ID" value="OB05G18200.1"/>
    <property type="gene ID" value="OB05G18200"/>
</dbReference>